<dbReference type="Proteomes" id="UP000269265">
    <property type="component" value="Unassembled WGS sequence"/>
</dbReference>
<keyword evidence="2" id="KW-1185">Reference proteome</keyword>
<organism evidence="1 2">
    <name type="scientific">Aquabacterium soli</name>
    <dbReference type="NCBI Taxonomy" id="2493092"/>
    <lineage>
        <taxon>Bacteria</taxon>
        <taxon>Pseudomonadati</taxon>
        <taxon>Pseudomonadota</taxon>
        <taxon>Betaproteobacteria</taxon>
        <taxon>Burkholderiales</taxon>
        <taxon>Aquabacterium</taxon>
    </lineage>
</organism>
<sequence length="259" mass="28297">MTAQPIEYPVTLTNKDWQKKKGLLAKGAGETGVGEHMDKLQAEFKKINWAAFNAKLLCDRANGVFTPGQAAAKLKEAGAAFVKDVAPARAAAQKLRDVAQKTADEWKKNKLIPSSSQKHAALVAQEADMLFMGLKDNGAFMTEVIKDFTDEKTRLQRNVDLAIKGLTGNFVDLQKYAKEVLATPTVASYRGDATKGFHQKVRGTAAALKALSDHEAYKKAEPTWKTYASDGFPPKEDGQVKAKVMTVLKSLQELMAIKV</sequence>
<evidence type="ECO:0000313" key="1">
    <source>
        <dbReference type="EMBL" id="RRS03288.1"/>
    </source>
</evidence>
<accession>A0A3R8TRN4</accession>
<name>A0A3R8TRN4_9BURK</name>
<proteinExistence type="predicted"/>
<dbReference type="EMBL" id="RSED01000013">
    <property type="protein sequence ID" value="RRS03288.1"/>
    <property type="molecule type" value="Genomic_DNA"/>
</dbReference>
<gene>
    <name evidence="1" type="ORF">EIP75_16510</name>
</gene>
<dbReference type="AlphaFoldDB" id="A0A3R8TRN4"/>
<evidence type="ECO:0000313" key="2">
    <source>
        <dbReference type="Proteomes" id="UP000269265"/>
    </source>
</evidence>
<comment type="caution">
    <text evidence="1">The sequence shown here is derived from an EMBL/GenBank/DDBJ whole genome shotgun (WGS) entry which is preliminary data.</text>
</comment>
<protein>
    <submittedName>
        <fullName evidence="1">Uncharacterized protein</fullName>
    </submittedName>
</protein>
<dbReference type="RefSeq" id="WP_125244380.1">
    <property type="nucleotide sequence ID" value="NZ_RSED01000013.1"/>
</dbReference>
<reference evidence="1 2" key="1">
    <citation type="submission" date="2018-12" db="EMBL/GenBank/DDBJ databases">
        <title>The whole draft genome of Aquabacterium sp. SJQ9.</title>
        <authorList>
            <person name="Sun L."/>
            <person name="Gao X."/>
            <person name="Chen W."/>
            <person name="Huang K."/>
        </authorList>
    </citation>
    <scope>NUCLEOTIDE SEQUENCE [LARGE SCALE GENOMIC DNA]</scope>
    <source>
        <strain evidence="1 2">SJQ9</strain>
    </source>
</reference>